<dbReference type="PANTHER" id="PTHR33198">
    <property type="entry name" value="ANK_REP_REGION DOMAIN-CONTAINING PROTEIN-RELATED"/>
    <property type="match status" value="1"/>
</dbReference>
<reference evidence="2" key="1">
    <citation type="submission" date="2024-04" db="EMBL/GenBank/DDBJ databases">
        <title>Salinicola lusitanus LLJ914,a marine bacterium isolated from the Okinawa Trough.</title>
        <authorList>
            <person name="Li J."/>
        </authorList>
    </citation>
    <scope>NUCLEOTIDE SEQUENCE [LARGE SCALE GENOMIC DNA]</scope>
</reference>
<gene>
    <name evidence="1" type="ORF">WMY93_031329</name>
</gene>
<accession>A0AAW0MGJ6</accession>
<dbReference type="AlphaFoldDB" id="A0AAW0MGJ6"/>
<sequence>MSIGVYFDEDALEIKMAKFNPPSEFRFDRPADWPEWKQRFSRYRLATKLNKDSGDIQVSSLIYSMGSEAEKIFSSFHFASDDDKKNYDVVLQKFDEYFIPRRNVIHERACFYQRSQQPGETAEQYIRVLYELAEHCDFGDKRDEHIRDRLVVGIHDKELSRKFQLKADLTLLEVVEQVRQAEEIMKQVSLQSNPQKLSLQ</sequence>
<organism evidence="1 2">
    <name type="scientific">Mugilogobius chulae</name>
    <name type="common">yellowstripe goby</name>
    <dbReference type="NCBI Taxonomy" id="88201"/>
    <lineage>
        <taxon>Eukaryota</taxon>
        <taxon>Metazoa</taxon>
        <taxon>Chordata</taxon>
        <taxon>Craniata</taxon>
        <taxon>Vertebrata</taxon>
        <taxon>Euteleostomi</taxon>
        <taxon>Actinopterygii</taxon>
        <taxon>Neopterygii</taxon>
        <taxon>Teleostei</taxon>
        <taxon>Neoteleostei</taxon>
        <taxon>Acanthomorphata</taxon>
        <taxon>Gobiaria</taxon>
        <taxon>Gobiiformes</taxon>
        <taxon>Gobioidei</taxon>
        <taxon>Gobiidae</taxon>
        <taxon>Gobionellinae</taxon>
        <taxon>Mugilogobius</taxon>
    </lineage>
</organism>
<evidence type="ECO:0000313" key="2">
    <source>
        <dbReference type="Proteomes" id="UP001460270"/>
    </source>
</evidence>
<keyword evidence="2" id="KW-1185">Reference proteome</keyword>
<dbReference type="EMBL" id="JBBPFD010000658">
    <property type="protein sequence ID" value="KAK7878016.1"/>
    <property type="molecule type" value="Genomic_DNA"/>
</dbReference>
<dbReference type="PANTHER" id="PTHR33198:SF20">
    <property type="entry name" value="RETROTRANSPOSON GAG DOMAIN-CONTAINING PROTEIN"/>
    <property type="match status" value="1"/>
</dbReference>
<name>A0AAW0MGJ6_9GOBI</name>
<protein>
    <recommendedName>
        <fullName evidence="3">Retrotransposon gag domain-containing protein</fullName>
    </recommendedName>
</protein>
<proteinExistence type="predicted"/>
<evidence type="ECO:0008006" key="3">
    <source>
        <dbReference type="Google" id="ProtNLM"/>
    </source>
</evidence>
<dbReference type="Proteomes" id="UP001460270">
    <property type="component" value="Unassembled WGS sequence"/>
</dbReference>
<comment type="caution">
    <text evidence="1">The sequence shown here is derived from an EMBL/GenBank/DDBJ whole genome shotgun (WGS) entry which is preliminary data.</text>
</comment>
<evidence type="ECO:0000313" key="1">
    <source>
        <dbReference type="EMBL" id="KAK7878016.1"/>
    </source>
</evidence>